<dbReference type="SUPFAM" id="SSF46894">
    <property type="entry name" value="C-terminal effector domain of the bipartite response regulators"/>
    <property type="match status" value="1"/>
</dbReference>
<dbReference type="PROSITE" id="PS50043">
    <property type="entry name" value="HTH_LUXR_2"/>
    <property type="match status" value="1"/>
</dbReference>
<dbReference type="InterPro" id="IPR003593">
    <property type="entry name" value="AAA+_ATPase"/>
</dbReference>
<organism evidence="5">
    <name type="scientific">Arthrobacter saudimassiliensis</name>
    <dbReference type="NCBI Taxonomy" id="1461584"/>
    <lineage>
        <taxon>Bacteria</taxon>
        <taxon>Bacillati</taxon>
        <taxon>Actinomycetota</taxon>
        <taxon>Actinomycetes</taxon>
        <taxon>Micrococcales</taxon>
        <taxon>Micrococcaceae</taxon>
        <taxon>Arthrobacter</taxon>
    </lineage>
</organism>
<proteinExistence type="predicted"/>
<protein>
    <submittedName>
        <fullName evidence="5">Response regulator FixJ</fullName>
    </submittedName>
</protein>
<evidence type="ECO:0000256" key="1">
    <source>
        <dbReference type="ARBA" id="ARBA00022741"/>
    </source>
</evidence>
<dbReference type="GO" id="GO:0005737">
    <property type="term" value="C:cytoplasm"/>
    <property type="evidence" value="ECO:0007669"/>
    <property type="project" value="TreeGrafter"/>
</dbReference>
<dbReference type="InterPro" id="IPR016032">
    <property type="entry name" value="Sig_transdc_resp-reg_C-effctor"/>
</dbReference>
<dbReference type="GO" id="GO:0006355">
    <property type="term" value="P:regulation of DNA-templated transcription"/>
    <property type="evidence" value="ECO:0007669"/>
    <property type="project" value="InterPro"/>
</dbReference>
<reference evidence="5" key="1">
    <citation type="submission" date="2014-07" db="EMBL/GenBank/DDBJ databases">
        <authorList>
            <person name="Urmite Genomes Urmite Genomes"/>
        </authorList>
    </citation>
    <scope>NUCLEOTIDE SEQUENCE</scope>
    <source>
        <strain evidence="5">11W110_air</strain>
    </source>
</reference>
<dbReference type="PANTHER" id="PTHR16305">
    <property type="entry name" value="TESTICULAR SOLUBLE ADENYLYL CYCLASE"/>
    <property type="match status" value="1"/>
</dbReference>
<dbReference type="PANTHER" id="PTHR16305:SF28">
    <property type="entry name" value="GUANYLATE CYCLASE DOMAIN-CONTAINING PROTEIN"/>
    <property type="match status" value="1"/>
</dbReference>
<dbReference type="Pfam" id="PF13191">
    <property type="entry name" value="AAA_16"/>
    <property type="match status" value="1"/>
</dbReference>
<dbReference type="GO" id="GO:0003677">
    <property type="term" value="F:DNA binding"/>
    <property type="evidence" value="ECO:0007669"/>
    <property type="project" value="InterPro"/>
</dbReference>
<feature type="domain" description="HTH luxR-type" evidence="4">
    <location>
        <begin position="854"/>
        <end position="919"/>
    </location>
</feature>
<dbReference type="AlphaFoldDB" id="A0A078MRM6"/>
<dbReference type="EMBL" id="LN483070">
    <property type="protein sequence ID" value="CEA07506.1"/>
    <property type="molecule type" value="Genomic_DNA"/>
</dbReference>
<evidence type="ECO:0000256" key="2">
    <source>
        <dbReference type="ARBA" id="ARBA00022840"/>
    </source>
</evidence>
<dbReference type="CDD" id="cd06170">
    <property type="entry name" value="LuxR_C_like"/>
    <property type="match status" value="1"/>
</dbReference>
<dbReference type="InterPro" id="IPR041664">
    <property type="entry name" value="AAA_16"/>
</dbReference>
<keyword evidence="1" id="KW-0547">Nucleotide-binding</keyword>
<dbReference type="SMART" id="SM00421">
    <property type="entry name" value="HTH_LUXR"/>
    <property type="match status" value="1"/>
</dbReference>
<dbReference type="InterPro" id="IPR000792">
    <property type="entry name" value="Tscrpt_reg_LuxR_C"/>
</dbReference>
<feature type="region of interest" description="Disordered" evidence="3">
    <location>
        <begin position="1"/>
        <end position="45"/>
    </location>
</feature>
<dbReference type="InterPro" id="IPR027417">
    <property type="entry name" value="P-loop_NTPase"/>
</dbReference>
<dbReference type="GO" id="GO:0005524">
    <property type="term" value="F:ATP binding"/>
    <property type="evidence" value="ECO:0007669"/>
    <property type="project" value="UniProtKB-KW"/>
</dbReference>
<accession>A0A078MRM6</accession>
<name>A0A078MRM6_9MICC</name>
<evidence type="ECO:0000259" key="4">
    <source>
        <dbReference type="PROSITE" id="PS50043"/>
    </source>
</evidence>
<evidence type="ECO:0000313" key="5">
    <source>
        <dbReference type="EMBL" id="CEA07506.1"/>
    </source>
</evidence>
<dbReference type="Pfam" id="PF00196">
    <property type="entry name" value="GerE"/>
    <property type="match status" value="1"/>
</dbReference>
<keyword evidence="2" id="KW-0067">ATP-binding</keyword>
<gene>
    <name evidence="5" type="ORF">BN1051_00821</name>
</gene>
<dbReference type="Gene3D" id="1.10.10.10">
    <property type="entry name" value="Winged helix-like DNA-binding domain superfamily/Winged helix DNA-binding domain"/>
    <property type="match status" value="1"/>
</dbReference>
<sequence>MQLSHHNSPHPQGPAAGAVGSRRGPGYLPSGASEAAPRPRRDEPPAEALALDGRSWILDRIDLALQAGPGRGCLLVGGPGIGKTSLIQQVLRRREDHYVVQVRGSAFAGRSAFGALTFLLSDLDPQASAHPVLILRGLSNLIRERADGRPVLLAVDNAEDLDEFSAMVLNQLVLGKTAAMVAAFRDLNRAPGEFMGLWREGLMDRIDVPALDAGDAAALIRAHLGGPVTQTAVQQLRSVSGSNPLLLGHACADYREGGWLRRDQGTWVIHPTGPEPLSRMAEAVLDSVGELADDERDLLHAVALSGLLRLADAERFSRSEVVDRLQERGLLVLEPVPVAGLRIASPVLAGAALATVNKTERRRLRRDLGHTGGEPLAEARWRLSIDEPLDAADAAPAAASALESGDAAAAAALIPAAAQWSDHPESLLTAARARIELSDFAGAAQVLQLASGVEAADATAVRLILARCRLLCLASTGAAASGHLAGLGEDHVRGHKLLLDQAAGMAGGTGTSETDPGLAREVLLARATCNSAHGRFTENINLLSGLAEAYDPGFRLASGSLLVEALGLTDRQADAFERAREVEQMLPHRSCAAATRITAAERLLTTYLAAGALDGAQRLLELAAEHGLSSPLLTDLGEGLRHACAGSPEDALAVLEPGLAQVLATGPLWLIPPAAAAAAYSFALLGDGDQAGRCLKLRDRGRDGGPWVIRRTARHFAALADAALGAERAVDRLRNLADQDGRRGAAAFEMLSRFTGLRLGDHEAVEQVLGTSARLQGDFARSCETYAKALAAFDVQLLLEAGQMGAACGHTLLAREASERALAMATGSGDRATVRLIHQARRTGNGQADQPEFASELLDALTQRERTIAVRAAAGASNKAIAEELGISVRTVEGHLYQVYSKLHVASRRELARLLSERSGAVK</sequence>
<dbReference type="GO" id="GO:0004016">
    <property type="term" value="F:adenylate cyclase activity"/>
    <property type="evidence" value="ECO:0007669"/>
    <property type="project" value="TreeGrafter"/>
</dbReference>
<dbReference type="PATRIC" id="fig|1461584.3.peg.811"/>
<evidence type="ECO:0000256" key="3">
    <source>
        <dbReference type="SAM" id="MobiDB-lite"/>
    </source>
</evidence>
<dbReference type="InterPro" id="IPR036388">
    <property type="entry name" value="WH-like_DNA-bd_sf"/>
</dbReference>
<dbReference type="Gene3D" id="3.40.50.300">
    <property type="entry name" value="P-loop containing nucleotide triphosphate hydrolases"/>
    <property type="match status" value="1"/>
</dbReference>
<dbReference type="SMART" id="SM00382">
    <property type="entry name" value="AAA"/>
    <property type="match status" value="1"/>
</dbReference>
<dbReference type="PRINTS" id="PR00038">
    <property type="entry name" value="HTHLUXR"/>
</dbReference>
<dbReference type="SUPFAM" id="SSF52540">
    <property type="entry name" value="P-loop containing nucleoside triphosphate hydrolases"/>
    <property type="match status" value="1"/>
</dbReference>
<feature type="compositionally biased region" description="Polar residues" evidence="3">
    <location>
        <begin position="1"/>
        <end position="10"/>
    </location>
</feature>